<dbReference type="AlphaFoldDB" id="A0A6G9Z1A6"/>
<evidence type="ECO:0000256" key="1">
    <source>
        <dbReference type="SAM" id="MobiDB-lite"/>
    </source>
</evidence>
<dbReference type="InterPro" id="IPR046828">
    <property type="entry name" value="RepSA"/>
</dbReference>
<name>A0A6G9Z1A6_9NOCA</name>
<feature type="compositionally biased region" description="Basic and acidic residues" evidence="1">
    <location>
        <begin position="30"/>
        <end position="40"/>
    </location>
</feature>
<dbReference type="EMBL" id="CP046173">
    <property type="protein sequence ID" value="QIS19220.1"/>
    <property type="molecule type" value="Genomic_DNA"/>
</dbReference>
<reference evidence="2 3" key="1">
    <citation type="journal article" date="2019" name="ACS Chem. Biol.">
        <title>Identification and Mobilization of a Cryptic Antibiotic Biosynthesis Gene Locus from a Human-Pathogenic Nocardia Isolate.</title>
        <authorList>
            <person name="Herisse M."/>
            <person name="Ishida K."/>
            <person name="Porter J.L."/>
            <person name="Howden B."/>
            <person name="Hertweck C."/>
            <person name="Stinear T.P."/>
            <person name="Pidot S.J."/>
        </authorList>
    </citation>
    <scope>NUCLEOTIDE SEQUENCE [LARGE SCALE GENOMIC DNA]</scope>
    <source>
        <strain evidence="2 3">AUSMDU00012715</strain>
    </source>
</reference>
<sequence>MNGDHLAASGGDCTGHELSGGVAPSGAGESKTRETAADRRARPSFYEIAQGAADKFGVCRRPIPMMVIDTVTWKTEYVAAPCKSTVESDCPACAARARLVRFQQCSEGWHAETEPVDPTPEPTDEQTDLLTQRADLVSDYRNAKKNGNEELAEILRDAVAGLDTELRATGIRQSLPPLDPKPKPAPKRSTKRRQDVPDLPRRKVAKTTVGHVYGGRWRPSMFVTLTMPSYGRINSGGAKDVNGKPCSDGSPVVPDGPKGYDYRRAARDTIHFPALFDRWVKNLRRVVGYDVQYFATVEPQRRGAPHIHIALRGAISHEIIRQVTAATYHQVWWPHFEEARYEFGHMPVWNFDDTVNTFVDPDTGERLLSFDEVRMQTTLPEPAHTIRFGAQVDSKGILGGTEEARRHIGYLTKYLTKSIGEVLEPQSQRAADHYNRLHEELKLVPCSPQCPVWLRYGIVPRKATHKTVPGRCKGKAHRRSTLGLRGRRVLVSRRWTGKTLPDHKADRAEFVRQVLAEAGIEKPDTRHCQVMPVQPGDPDAPPRDHLILDAIARRSVWANEWAHVTALRAERQAAQHDSAIAA</sequence>
<accession>A0A6G9Z1A6</accession>
<evidence type="ECO:0000313" key="2">
    <source>
        <dbReference type="EMBL" id="QIS19220.1"/>
    </source>
</evidence>
<feature type="region of interest" description="Disordered" evidence="1">
    <location>
        <begin position="168"/>
        <end position="202"/>
    </location>
</feature>
<proteinExistence type="predicted"/>
<organism evidence="2 3">
    <name type="scientific">Nocardia terpenica</name>
    <dbReference type="NCBI Taxonomy" id="455432"/>
    <lineage>
        <taxon>Bacteria</taxon>
        <taxon>Bacillati</taxon>
        <taxon>Actinomycetota</taxon>
        <taxon>Actinomycetes</taxon>
        <taxon>Mycobacteriales</taxon>
        <taxon>Nocardiaceae</taxon>
        <taxon>Nocardia</taxon>
    </lineage>
</organism>
<dbReference type="Proteomes" id="UP000500953">
    <property type="component" value="Chromosome"/>
</dbReference>
<feature type="region of interest" description="Disordered" evidence="1">
    <location>
        <begin position="1"/>
        <end position="40"/>
    </location>
</feature>
<evidence type="ECO:0000313" key="3">
    <source>
        <dbReference type="Proteomes" id="UP000500953"/>
    </source>
</evidence>
<gene>
    <name evidence="2" type="ORF">F6W96_13890</name>
</gene>
<protein>
    <submittedName>
        <fullName evidence="2">Replication initiator protein</fullName>
    </submittedName>
</protein>
<feature type="compositionally biased region" description="Basic and acidic residues" evidence="1">
    <location>
        <begin position="192"/>
        <end position="201"/>
    </location>
</feature>
<dbReference type="Pfam" id="PF20199">
    <property type="entry name" value="RepSA"/>
    <property type="match status" value="1"/>
</dbReference>